<keyword evidence="3" id="KW-0645">Protease</keyword>
<dbReference type="PROSITE" id="PS00135">
    <property type="entry name" value="TRYPSIN_SER"/>
    <property type="match status" value="2"/>
</dbReference>
<proteinExistence type="predicted"/>
<keyword evidence="3" id="KW-0378">Hydrolase</keyword>
<gene>
    <name evidence="7" type="primary">LOC106464859</name>
</gene>
<dbReference type="RefSeq" id="XP_013780470.2">
    <property type="nucleotide sequence ID" value="XM_013925016.2"/>
</dbReference>
<feature type="domain" description="Peptidase S1" evidence="5">
    <location>
        <begin position="446"/>
        <end position="688"/>
    </location>
</feature>
<dbReference type="InterPro" id="IPR009003">
    <property type="entry name" value="Peptidase_S1_PA"/>
</dbReference>
<dbReference type="InterPro" id="IPR001254">
    <property type="entry name" value="Trypsin_dom"/>
</dbReference>
<dbReference type="Pfam" id="PF00089">
    <property type="entry name" value="Trypsin"/>
    <property type="match status" value="2"/>
</dbReference>
<name>A0ABM1BEP9_LIMPO</name>
<organism evidence="6 7">
    <name type="scientific">Limulus polyphemus</name>
    <name type="common">Atlantic horseshoe crab</name>
    <dbReference type="NCBI Taxonomy" id="6850"/>
    <lineage>
        <taxon>Eukaryota</taxon>
        <taxon>Metazoa</taxon>
        <taxon>Ecdysozoa</taxon>
        <taxon>Arthropoda</taxon>
        <taxon>Chelicerata</taxon>
        <taxon>Merostomata</taxon>
        <taxon>Xiphosura</taxon>
        <taxon>Limulidae</taxon>
        <taxon>Limulus</taxon>
    </lineage>
</organism>
<dbReference type="GeneID" id="106464859"/>
<evidence type="ECO:0000256" key="2">
    <source>
        <dbReference type="ARBA" id="ARBA00023157"/>
    </source>
</evidence>
<evidence type="ECO:0000313" key="7">
    <source>
        <dbReference type="RefSeq" id="XP_013780470.2"/>
    </source>
</evidence>
<sequence>MSRFHLSLLTLLAFCNLPPAATDDATIVQFPQMYQHADLFDVQQFISSPIHHQMGLTLTKNTTIQRAKRHLLDMKRTLEPNLAMNIFSLARYLLTLPQNCFYQGKTYDCGLTLSCWFQGKKAIDLCSGGMVWGCCVPREVEPATHAVVKTPDCGKTYVRDSKIVGGVDTEFGEQPWQVAVLKTRFLSRKIACGGALIHEKWIVTAAHCVYTAPASSLRVRIGEHNIRETSEPYPHEEYTVRRKVINELYDAATYQNDIALLELSQPVVFRKHIIPVCLPEKEEIMKGTATVTGWGRKSHGKQKVPSLLQKVDVEIIEGDTCQEWYKSVGRQEKIYNTMICAGYKEGGRDSCQGDSGGPMTLKKEGKTKLIGLVSWGVGCARPKLPGVYTKISSYIDWINIYVMVIRRERMAILWLYLTTAVSLVVTATADKCGVTKYADNPFVPRIVGGQNAEPNEWPWQISVQLTHPQYGFLGHWCGGVLIEKQWILTAAHCIINPLFVLPQAQFWKVRVGEHHMKKEEGSEKTYDVSNVYYNAWYSQYDNDIAMMRLSQPVDVNENVQPICLPDKDETFMGADCAATGWGKVDFDKKGSSILQEVNVQVYDNSICDGAYNKQFKIAIKDWHLCAGTLAGGKGTCHGDSGGPLQCKKGNKWYLAGLTSFGSGCAKVGFPDVYSRITYFLKWIESNKAFHP</sequence>
<keyword evidence="1" id="KW-0353">Hemolymph clotting</keyword>
<keyword evidence="4" id="KW-0732">Signal</keyword>
<keyword evidence="6" id="KW-1185">Reference proteome</keyword>
<reference evidence="7" key="1">
    <citation type="submission" date="2025-08" db="UniProtKB">
        <authorList>
            <consortium name="RefSeq"/>
        </authorList>
    </citation>
    <scope>IDENTIFICATION</scope>
    <source>
        <tissue evidence="7">Muscle</tissue>
    </source>
</reference>
<dbReference type="InterPro" id="IPR033116">
    <property type="entry name" value="TRYPSIN_SER"/>
</dbReference>
<dbReference type="InterPro" id="IPR043504">
    <property type="entry name" value="Peptidase_S1_PA_chymotrypsin"/>
</dbReference>
<dbReference type="PANTHER" id="PTHR24252:SF7">
    <property type="entry name" value="HYALIN"/>
    <property type="match status" value="1"/>
</dbReference>
<dbReference type="Proteomes" id="UP000694941">
    <property type="component" value="Unplaced"/>
</dbReference>
<dbReference type="PROSITE" id="PS50240">
    <property type="entry name" value="TRYPSIN_DOM"/>
    <property type="match status" value="2"/>
</dbReference>
<dbReference type="PROSITE" id="PS00134">
    <property type="entry name" value="TRYPSIN_HIS"/>
    <property type="match status" value="2"/>
</dbReference>
<dbReference type="Gene3D" id="2.40.10.10">
    <property type="entry name" value="Trypsin-like serine proteases"/>
    <property type="match status" value="3"/>
</dbReference>
<dbReference type="PRINTS" id="PR00722">
    <property type="entry name" value="CHYMOTRYPSIN"/>
</dbReference>
<keyword evidence="2" id="KW-1015">Disulfide bond</keyword>
<feature type="chain" id="PRO_5045821897" evidence="4">
    <location>
        <begin position="23"/>
        <end position="691"/>
    </location>
</feature>
<keyword evidence="3" id="KW-0720">Serine protease</keyword>
<evidence type="ECO:0000256" key="1">
    <source>
        <dbReference type="ARBA" id="ARBA00022820"/>
    </source>
</evidence>
<dbReference type="PANTHER" id="PTHR24252">
    <property type="entry name" value="ACROSIN-RELATED"/>
    <property type="match status" value="1"/>
</dbReference>
<evidence type="ECO:0000259" key="5">
    <source>
        <dbReference type="PROSITE" id="PS50240"/>
    </source>
</evidence>
<accession>A0ABM1BEP9</accession>
<protein>
    <submittedName>
        <fullName evidence="7">Transmembrane protease serine 9-like</fullName>
    </submittedName>
</protein>
<dbReference type="SUPFAM" id="SSF50494">
    <property type="entry name" value="Trypsin-like serine proteases"/>
    <property type="match status" value="2"/>
</dbReference>
<evidence type="ECO:0000313" key="6">
    <source>
        <dbReference type="Proteomes" id="UP000694941"/>
    </source>
</evidence>
<feature type="domain" description="Peptidase S1" evidence="5">
    <location>
        <begin position="163"/>
        <end position="403"/>
    </location>
</feature>
<dbReference type="SMART" id="SM00020">
    <property type="entry name" value="Tryp_SPc"/>
    <property type="match status" value="2"/>
</dbReference>
<evidence type="ECO:0000256" key="4">
    <source>
        <dbReference type="SAM" id="SignalP"/>
    </source>
</evidence>
<dbReference type="InterPro" id="IPR018114">
    <property type="entry name" value="TRYPSIN_HIS"/>
</dbReference>
<dbReference type="InterPro" id="IPR001314">
    <property type="entry name" value="Peptidase_S1A"/>
</dbReference>
<feature type="signal peptide" evidence="4">
    <location>
        <begin position="1"/>
        <end position="22"/>
    </location>
</feature>
<evidence type="ECO:0000256" key="3">
    <source>
        <dbReference type="RuleBase" id="RU363034"/>
    </source>
</evidence>
<dbReference type="CDD" id="cd00190">
    <property type="entry name" value="Tryp_SPc"/>
    <property type="match status" value="2"/>
</dbReference>